<evidence type="ECO:0000313" key="3">
    <source>
        <dbReference type="EMBL" id="SDL42404.1"/>
    </source>
</evidence>
<evidence type="ECO:0000313" key="4">
    <source>
        <dbReference type="Proteomes" id="UP000199476"/>
    </source>
</evidence>
<dbReference type="EMBL" id="FNGO01000004">
    <property type="protein sequence ID" value="SDL42404.1"/>
    <property type="molecule type" value="Genomic_DNA"/>
</dbReference>
<dbReference type="OrthoDB" id="1679795at2"/>
<feature type="compositionally biased region" description="Basic and acidic residues" evidence="1">
    <location>
        <begin position="196"/>
        <end position="207"/>
    </location>
</feature>
<keyword evidence="2" id="KW-0472">Membrane</keyword>
<accession>A0A1G9JYZ1</accession>
<dbReference type="AlphaFoldDB" id="A0A1G9JYZ1"/>
<protein>
    <recommendedName>
        <fullName evidence="5">Alkaline shock response membrane anchor protein AmaP</fullName>
    </recommendedName>
</protein>
<name>A0A1G9JYZ1_9FIRM</name>
<sequence length="232" mass="25658">MNFVNKIILILLLAALMVLSLILALFSFAVTGEELLAQLQEMLYGSLSAGISFSVIFVLAAWSIYPFFKKGAGTALISSSEEGEVSISLKAMNKIIREVAGDEDNVDIKDSEVNSKPDGLYARLSISVTEKGDIPSLTSRLQRNIKNRLRNITGAEVISVEVMIENVETEEEMEEYHPREESSSTEELSSEEREDEDKTNIEDKDLENQAEDSDAGDEEEIEEESEGSGFFG</sequence>
<feature type="compositionally biased region" description="Acidic residues" evidence="1">
    <location>
        <begin position="208"/>
        <end position="226"/>
    </location>
</feature>
<organism evidence="3 4">
    <name type="scientific">Halarsenatibacter silvermanii</name>
    <dbReference type="NCBI Taxonomy" id="321763"/>
    <lineage>
        <taxon>Bacteria</taxon>
        <taxon>Bacillati</taxon>
        <taxon>Bacillota</taxon>
        <taxon>Clostridia</taxon>
        <taxon>Halanaerobiales</taxon>
        <taxon>Halarsenatibacteraceae</taxon>
        <taxon>Halarsenatibacter</taxon>
    </lineage>
</organism>
<evidence type="ECO:0008006" key="5">
    <source>
        <dbReference type="Google" id="ProtNLM"/>
    </source>
</evidence>
<dbReference type="NCBIfam" id="NF033218">
    <property type="entry name" value="anchor_AmaP"/>
    <property type="match status" value="1"/>
</dbReference>
<feature type="region of interest" description="Disordered" evidence="1">
    <location>
        <begin position="169"/>
        <end position="232"/>
    </location>
</feature>
<keyword evidence="4" id="KW-1185">Reference proteome</keyword>
<dbReference type="STRING" id="321763.SAMN04488692_104119"/>
<gene>
    <name evidence="3" type="ORF">SAMN04488692_104119</name>
</gene>
<dbReference type="RefSeq" id="WP_089758613.1">
    <property type="nucleotide sequence ID" value="NZ_FNGO01000004.1"/>
</dbReference>
<dbReference type="Proteomes" id="UP000199476">
    <property type="component" value="Unassembled WGS sequence"/>
</dbReference>
<evidence type="ECO:0000256" key="2">
    <source>
        <dbReference type="SAM" id="Phobius"/>
    </source>
</evidence>
<evidence type="ECO:0000256" key="1">
    <source>
        <dbReference type="SAM" id="MobiDB-lite"/>
    </source>
</evidence>
<keyword evidence="2" id="KW-1133">Transmembrane helix</keyword>
<reference evidence="3 4" key="1">
    <citation type="submission" date="2016-10" db="EMBL/GenBank/DDBJ databases">
        <authorList>
            <person name="de Groot N.N."/>
        </authorList>
    </citation>
    <scope>NUCLEOTIDE SEQUENCE [LARGE SCALE GENOMIC DNA]</scope>
    <source>
        <strain evidence="3 4">SLAS-1</strain>
    </source>
</reference>
<feature type="transmembrane region" description="Helical" evidence="2">
    <location>
        <begin position="42"/>
        <end position="65"/>
    </location>
</feature>
<proteinExistence type="predicted"/>
<keyword evidence="2" id="KW-0812">Transmembrane</keyword>